<feature type="transmembrane region" description="Helical" evidence="1">
    <location>
        <begin position="17"/>
        <end position="34"/>
    </location>
</feature>
<evidence type="ECO:0000256" key="1">
    <source>
        <dbReference type="SAM" id="Phobius"/>
    </source>
</evidence>
<dbReference type="AlphaFoldDB" id="A0A3N4JC61"/>
<keyword evidence="1" id="KW-1133">Transmembrane helix</keyword>
<name>A0A3N4JC61_9PEZI</name>
<evidence type="ECO:0000313" key="2">
    <source>
        <dbReference type="EMBL" id="RPA95849.1"/>
    </source>
</evidence>
<dbReference type="Proteomes" id="UP000276215">
    <property type="component" value="Unassembled WGS sequence"/>
</dbReference>
<dbReference type="EMBL" id="ML120420">
    <property type="protein sequence ID" value="RPA95849.1"/>
    <property type="molecule type" value="Genomic_DNA"/>
</dbReference>
<evidence type="ECO:0000313" key="3">
    <source>
        <dbReference type="Proteomes" id="UP000276215"/>
    </source>
</evidence>
<organism evidence="2 3">
    <name type="scientific">Choiromyces venosus 120613-1</name>
    <dbReference type="NCBI Taxonomy" id="1336337"/>
    <lineage>
        <taxon>Eukaryota</taxon>
        <taxon>Fungi</taxon>
        <taxon>Dikarya</taxon>
        <taxon>Ascomycota</taxon>
        <taxon>Pezizomycotina</taxon>
        <taxon>Pezizomycetes</taxon>
        <taxon>Pezizales</taxon>
        <taxon>Tuberaceae</taxon>
        <taxon>Choiromyces</taxon>
    </lineage>
</organism>
<keyword evidence="1" id="KW-0812">Transmembrane</keyword>
<reference evidence="2 3" key="1">
    <citation type="journal article" date="2018" name="Nat. Ecol. Evol.">
        <title>Pezizomycetes genomes reveal the molecular basis of ectomycorrhizal truffle lifestyle.</title>
        <authorList>
            <person name="Murat C."/>
            <person name="Payen T."/>
            <person name="Noel B."/>
            <person name="Kuo A."/>
            <person name="Morin E."/>
            <person name="Chen J."/>
            <person name="Kohler A."/>
            <person name="Krizsan K."/>
            <person name="Balestrini R."/>
            <person name="Da Silva C."/>
            <person name="Montanini B."/>
            <person name="Hainaut M."/>
            <person name="Levati E."/>
            <person name="Barry K.W."/>
            <person name="Belfiori B."/>
            <person name="Cichocki N."/>
            <person name="Clum A."/>
            <person name="Dockter R.B."/>
            <person name="Fauchery L."/>
            <person name="Guy J."/>
            <person name="Iotti M."/>
            <person name="Le Tacon F."/>
            <person name="Lindquist E.A."/>
            <person name="Lipzen A."/>
            <person name="Malagnac F."/>
            <person name="Mello A."/>
            <person name="Molinier V."/>
            <person name="Miyauchi S."/>
            <person name="Poulain J."/>
            <person name="Riccioni C."/>
            <person name="Rubini A."/>
            <person name="Sitrit Y."/>
            <person name="Splivallo R."/>
            <person name="Traeger S."/>
            <person name="Wang M."/>
            <person name="Zifcakova L."/>
            <person name="Wipf D."/>
            <person name="Zambonelli A."/>
            <person name="Paolocci F."/>
            <person name="Nowrousian M."/>
            <person name="Ottonello S."/>
            <person name="Baldrian P."/>
            <person name="Spatafora J.W."/>
            <person name="Henrissat B."/>
            <person name="Nagy L.G."/>
            <person name="Aury J.M."/>
            <person name="Wincker P."/>
            <person name="Grigoriev I.V."/>
            <person name="Bonfante P."/>
            <person name="Martin F.M."/>
        </authorList>
    </citation>
    <scope>NUCLEOTIDE SEQUENCE [LARGE SCALE GENOMIC DNA]</scope>
    <source>
        <strain evidence="2 3">120613-1</strain>
    </source>
</reference>
<keyword evidence="3" id="KW-1185">Reference proteome</keyword>
<protein>
    <submittedName>
        <fullName evidence="2">Uncharacterized protein</fullName>
    </submittedName>
</protein>
<keyword evidence="1" id="KW-0472">Membrane</keyword>
<proteinExistence type="predicted"/>
<accession>A0A3N4JC61</accession>
<sequence>MEKNAYTIRGGVEPKKMAVFLLSSSGVFLWIYPYRCLFFRLKLLFYFNDLVWYELWRNKICNERRWGKDLDDIELKVAVSRVLSITQHARSKISDIIFDIPILVSAEGVTA</sequence>
<gene>
    <name evidence="2" type="ORF">L873DRAFT_1280943</name>
</gene>